<gene>
    <name evidence="3" type="ORF">S01H1_11291</name>
</gene>
<organism evidence="3">
    <name type="scientific">marine sediment metagenome</name>
    <dbReference type="NCBI Taxonomy" id="412755"/>
    <lineage>
        <taxon>unclassified sequences</taxon>
        <taxon>metagenomes</taxon>
        <taxon>ecological metagenomes</taxon>
    </lineage>
</organism>
<protein>
    <recommendedName>
        <fullName evidence="4">Histidine phosphatase family protein</fullName>
    </recommendedName>
</protein>
<accession>X0SSS9</accession>
<evidence type="ECO:0000256" key="1">
    <source>
        <dbReference type="ARBA" id="ARBA00023152"/>
    </source>
</evidence>
<dbReference type="SMART" id="SM00855">
    <property type="entry name" value="PGAM"/>
    <property type="match status" value="1"/>
</dbReference>
<sequence>MRLILVRHGETDTNKARLALGQADVELNEHGRWQAQRLAASLKNEPIAAIYSSPLKRTLATAEPIASSHGLEVQVDDGLIEMDIGEMEGLTFQQVGERYPHFLQAWLGGQAAHEAMPGGERLLDVQERAWQAIERIRERQEHGTVAVVTHNFVILTLFCRVLGLELA</sequence>
<dbReference type="GO" id="GO:0016791">
    <property type="term" value="F:phosphatase activity"/>
    <property type="evidence" value="ECO:0007669"/>
    <property type="project" value="TreeGrafter"/>
</dbReference>
<evidence type="ECO:0000313" key="3">
    <source>
        <dbReference type="EMBL" id="GAF78211.1"/>
    </source>
</evidence>
<dbReference type="Pfam" id="PF00300">
    <property type="entry name" value="His_Phos_1"/>
    <property type="match status" value="1"/>
</dbReference>
<dbReference type="GO" id="GO:0005737">
    <property type="term" value="C:cytoplasm"/>
    <property type="evidence" value="ECO:0007669"/>
    <property type="project" value="TreeGrafter"/>
</dbReference>
<dbReference type="PANTHER" id="PTHR48100:SF1">
    <property type="entry name" value="HISTIDINE PHOSPHATASE FAMILY PROTEIN-RELATED"/>
    <property type="match status" value="1"/>
</dbReference>
<dbReference type="InterPro" id="IPR013078">
    <property type="entry name" value="His_Pase_superF_clade-1"/>
</dbReference>
<dbReference type="PROSITE" id="PS00175">
    <property type="entry name" value="PG_MUTASE"/>
    <property type="match status" value="1"/>
</dbReference>
<reference evidence="3" key="1">
    <citation type="journal article" date="2014" name="Front. Microbiol.">
        <title>High frequency of phylogenetically diverse reductive dehalogenase-homologous genes in deep subseafloor sedimentary metagenomes.</title>
        <authorList>
            <person name="Kawai M."/>
            <person name="Futagami T."/>
            <person name="Toyoda A."/>
            <person name="Takaki Y."/>
            <person name="Nishi S."/>
            <person name="Hori S."/>
            <person name="Arai W."/>
            <person name="Tsubouchi T."/>
            <person name="Morono Y."/>
            <person name="Uchiyama I."/>
            <person name="Ito T."/>
            <person name="Fujiyama A."/>
            <person name="Inagaki F."/>
            <person name="Takami H."/>
        </authorList>
    </citation>
    <scope>NUCLEOTIDE SEQUENCE</scope>
    <source>
        <strain evidence="3">Expedition CK06-06</strain>
    </source>
</reference>
<evidence type="ECO:0000256" key="2">
    <source>
        <dbReference type="ARBA" id="ARBA00023235"/>
    </source>
</evidence>
<dbReference type="SUPFAM" id="SSF53254">
    <property type="entry name" value="Phosphoglycerate mutase-like"/>
    <property type="match status" value="1"/>
</dbReference>
<evidence type="ECO:0008006" key="4">
    <source>
        <dbReference type="Google" id="ProtNLM"/>
    </source>
</evidence>
<feature type="non-terminal residue" evidence="3">
    <location>
        <position position="167"/>
    </location>
</feature>
<keyword evidence="2" id="KW-0413">Isomerase</keyword>
<dbReference type="Gene3D" id="3.40.50.1240">
    <property type="entry name" value="Phosphoglycerate mutase-like"/>
    <property type="match status" value="1"/>
</dbReference>
<dbReference type="PANTHER" id="PTHR48100">
    <property type="entry name" value="BROAD-SPECIFICITY PHOSPHATASE YOR283W-RELATED"/>
    <property type="match status" value="1"/>
</dbReference>
<dbReference type="PIRSF" id="PIRSF000709">
    <property type="entry name" value="6PFK_2-Ptase"/>
    <property type="match status" value="1"/>
</dbReference>
<comment type="caution">
    <text evidence="3">The sequence shown here is derived from an EMBL/GenBank/DDBJ whole genome shotgun (WGS) entry which is preliminary data.</text>
</comment>
<proteinExistence type="predicted"/>
<dbReference type="CDD" id="cd07067">
    <property type="entry name" value="HP_PGM_like"/>
    <property type="match status" value="1"/>
</dbReference>
<keyword evidence="1" id="KW-0324">Glycolysis</keyword>
<dbReference type="AlphaFoldDB" id="X0SSS9"/>
<dbReference type="InterPro" id="IPR029033">
    <property type="entry name" value="His_PPase_superfam"/>
</dbReference>
<name>X0SSS9_9ZZZZ</name>
<dbReference type="InterPro" id="IPR001345">
    <property type="entry name" value="PG/BPGM_mutase_AS"/>
</dbReference>
<dbReference type="InterPro" id="IPR050275">
    <property type="entry name" value="PGM_Phosphatase"/>
</dbReference>
<dbReference type="EMBL" id="BARS01005756">
    <property type="protein sequence ID" value="GAF78211.1"/>
    <property type="molecule type" value="Genomic_DNA"/>
</dbReference>